<gene>
    <name evidence="1" type="ORF">MM171B00889_0009</name>
</gene>
<proteinExistence type="predicted"/>
<protein>
    <submittedName>
        <fullName evidence="1">Uncharacterized protein</fullName>
    </submittedName>
</protein>
<dbReference type="AlphaFoldDB" id="A0A6M3MC07"/>
<name>A0A6M3MC07_9ZZZZ</name>
<accession>A0A6M3MC07</accession>
<evidence type="ECO:0000313" key="1">
    <source>
        <dbReference type="EMBL" id="QJB03103.1"/>
    </source>
</evidence>
<dbReference type="EMBL" id="MT143825">
    <property type="protein sequence ID" value="QJB03103.1"/>
    <property type="molecule type" value="Genomic_DNA"/>
</dbReference>
<reference evidence="1" key="1">
    <citation type="submission" date="2020-03" db="EMBL/GenBank/DDBJ databases">
        <title>The deep terrestrial virosphere.</title>
        <authorList>
            <person name="Holmfeldt K."/>
            <person name="Nilsson E."/>
            <person name="Simone D."/>
            <person name="Lopez-Fernandez M."/>
            <person name="Wu X."/>
            <person name="de Brujin I."/>
            <person name="Lundin D."/>
            <person name="Andersson A."/>
            <person name="Bertilsson S."/>
            <person name="Dopson M."/>
        </authorList>
    </citation>
    <scope>NUCLEOTIDE SEQUENCE</scope>
    <source>
        <strain evidence="1">MM171B00889</strain>
    </source>
</reference>
<sequence>MPKIEKFYAYIAHEKEDPDDEGLTAFLMPATGFKPKQWSPMVGADEARMKSLRPMAQEIANTSGQKITLAEFSVRTDLEMIEPE</sequence>
<organism evidence="1">
    <name type="scientific">viral metagenome</name>
    <dbReference type="NCBI Taxonomy" id="1070528"/>
    <lineage>
        <taxon>unclassified sequences</taxon>
        <taxon>metagenomes</taxon>
        <taxon>organismal metagenomes</taxon>
    </lineage>
</organism>